<keyword evidence="2" id="KW-1185">Reference proteome</keyword>
<dbReference type="PANTHER" id="PTHR33116">
    <property type="entry name" value="REVERSE TRANSCRIPTASE ZINC-BINDING DOMAIN-CONTAINING PROTEIN-RELATED-RELATED"/>
    <property type="match status" value="1"/>
</dbReference>
<reference evidence="3" key="1">
    <citation type="submission" date="2025-08" db="UniProtKB">
        <authorList>
            <consortium name="RefSeq"/>
        </authorList>
    </citation>
    <scope>IDENTIFICATION</scope>
</reference>
<accession>A0AB40BSA8</accession>
<organism evidence="2 3">
    <name type="scientific">Dioscorea cayennensis subsp. rotundata</name>
    <name type="common">White Guinea yam</name>
    <name type="synonym">Dioscorea rotundata</name>
    <dbReference type="NCBI Taxonomy" id="55577"/>
    <lineage>
        <taxon>Eukaryota</taxon>
        <taxon>Viridiplantae</taxon>
        <taxon>Streptophyta</taxon>
        <taxon>Embryophyta</taxon>
        <taxon>Tracheophyta</taxon>
        <taxon>Spermatophyta</taxon>
        <taxon>Magnoliopsida</taxon>
        <taxon>Liliopsida</taxon>
        <taxon>Dioscoreales</taxon>
        <taxon>Dioscoreaceae</taxon>
        <taxon>Dioscorea</taxon>
    </lineage>
</organism>
<dbReference type="AlphaFoldDB" id="A0AB40BSA8"/>
<gene>
    <name evidence="3" type="primary">LOC120266748</name>
</gene>
<name>A0AB40BSA8_DIOCR</name>
<feature type="domain" description="Reverse transcriptase zinc-binding" evidence="1">
    <location>
        <begin position="206"/>
        <end position="265"/>
    </location>
</feature>
<evidence type="ECO:0000313" key="3">
    <source>
        <dbReference type="RefSeq" id="XP_039130345.1"/>
    </source>
</evidence>
<proteinExistence type="predicted"/>
<dbReference type="Proteomes" id="UP001515500">
    <property type="component" value="Chromosome 8"/>
</dbReference>
<dbReference type="InterPro" id="IPR026960">
    <property type="entry name" value="RVT-Znf"/>
</dbReference>
<protein>
    <submittedName>
        <fullName evidence="3">Uncharacterized mitochondrial protein AtMg00310-like</fullName>
    </submittedName>
</protein>
<dbReference type="RefSeq" id="XP_039130345.1">
    <property type="nucleotide sequence ID" value="XM_039274411.1"/>
</dbReference>
<evidence type="ECO:0000259" key="1">
    <source>
        <dbReference type="Pfam" id="PF13966"/>
    </source>
</evidence>
<dbReference type="GeneID" id="120266748"/>
<evidence type="ECO:0000313" key="2">
    <source>
        <dbReference type="Proteomes" id="UP001515500"/>
    </source>
</evidence>
<dbReference type="PANTHER" id="PTHR33116:SF78">
    <property type="entry name" value="OS12G0587133 PROTEIN"/>
    <property type="match status" value="1"/>
</dbReference>
<dbReference type="Pfam" id="PF13966">
    <property type="entry name" value="zf-RVT"/>
    <property type="match status" value="1"/>
</dbReference>
<sequence>MSLFRLPCWVVKRIDQIRRDFLWSGSDLEHPGCRLVSWTNLCRPHDQGGWGILGIDTFNQALLRKWWWKFLTFPGWCGSEVIQFNYGMNRWNMFPRLTSRISFFWKGVLNCLPAFRSCIAHNVQSGWETLFWKDQWLDGRAPRFLWQDRFASCLHPNGSIRELSALLEQPPFVCSPLLNLIRDTLRAPNSSAPDKKIWRLTGNGAFSVKSFYYFICDGGVRCPVAKFFWSSICPKKINLFNWLAWKDKILTLENLAKRRCNRPPSSLLQVLLS</sequence>